<evidence type="ECO:0000313" key="2">
    <source>
        <dbReference type="Proteomes" id="UP000501452"/>
    </source>
</evidence>
<dbReference type="RefSeq" id="WP_166175015.1">
    <property type="nucleotide sequence ID" value="NZ_CP045119.1"/>
</dbReference>
<keyword evidence="2" id="KW-1185">Reference proteome</keyword>
<name>A0A6G8Q7Y4_9ACTN</name>
<dbReference type="PANTHER" id="PTHR23004">
    <property type="entry name" value="DOUBLECORTIN DOMAIN CONTAINING 2"/>
    <property type="match status" value="1"/>
</dbReference>
<protein>
    <submittedName>
        <fullName evidence="1">DUF924 family protein</fullName>
    </submittedName>
</protein>
<evidence type="ECO:0000313" key="1">
    <source>
        <dbReference type="EMBL" id="QIN82559.1"/>
    </source>
</evidence>
<accession>A0A6G8Q7Y4</accession>
<dbReference type="Gene3D" id="1.25.40.10">
    <property type="entry name" value="Tetratricopeptide repeat domain"/>
    <property type="match status" value="1"/>
</dbReference>
<dbReference type="KEGG" id="rub:GBA63_07820"/>
<reference evidence="1 2" key="1">
    <citation type="submission" date="2019-10" db="EMBL/GenBank/DDBJ databases">
        <title>Rubrobacter sp nov SCSIO 52090 isolated from a deep-sea sediment in the South China Sea.</title>
        <authorList>
            <person name="Chen R.W."/>
        </authorList>
    </citation>
    <scope>NUCLEOTIDE SEQUENCE [LARGE SCALE GENOMIC DNA]</scope>
    <source>
        <strain evidence="1 2">SCSIO 52909</strain>
    </source>
</reference>
<proteinExistence type="predicted"/>
<dbReference type="SUPFAM" id="SSF48452">
    <property type="entry name" value="TPR-like"/>
    <property type="match status" value="1"/>
</dbReference>
<dbReference type="InterPro" id="IPR011990">
    <property type="entry name" value="TPR-like_helical_dom_sf"/>
</dbReference>
<dbReference type="EMBL" id="CP045119">
    <property type="protein sequence ID" value="QIN82559.1"/>
    <property type="molecule type" value="Genomic_DNA"/>
</dbReference>
<dbReference type="Pfam" id="PF06041">
    <property type="entry name" value="DUF924"/>
    <property type="match status" value="1"/>
</dbReference>
<dbReference type="AlphaFoldDB" id="A0A6G8Q7Y4"/>
<sequence>MRTSPLEVLAFWFGTQGDPGYGEFRSEWFRKDETFDREVTDRFEDLYEQAAAGKLDHWREEAEGCLALVIALDQFPRNMFRGDARTHATDAKALDAAKDAIGRALDRELPALQRMFLYMPFMHSESVEDQRRSVELFEGLAGEPGGPDVVEYAVGHRDIVERFGRFPHRNALLGRETTPEEAEFLTRPGSSY</sequence>
<dbReference type="InterPro" id="IPR010323">
    <property type="entry name" value="DUF924"/>
</dbReference>
<dbReference type="Proteomes" id="UP000501452">
    <property type="component" value="Chromosome"/>
</dbReference>
<dbReference type="Gene3D" id="1.20.58.320">
    <property type="entry name" value="TPR-like"/>
    <property type="match status" value="1"/>
</dbReference>
<organism evidence="1 2">
    <name type="scientific">Rubrobacter tropicus</name>
    <dbReference type="NCBI Taxonomy" id="2653851"/>
    <lineage>
        <taxon>Bacteria</taxon>
        <taxon>Bacillati</taxon>
        <taxon>Actinomycetota</taxon>
        <taxon>Rubrobacteria</taxon>
        <taxon>Rubrobacterales</taxon>
        <taxon>Rubrobacteraceae</taxon>
        <taxon>Rubrobacter</taxon>
    </lineage>
</organism>
<dbReference type="PANTHER" id="PTHR23004:SF7">
    <property type="entry name" value="DUF924-DOMAIN-CONTAINING PROTEIN"/>
    <property type="match status" value="1"/>
</dbReference>
<gene>
    <name evidence="1" type="ORF">GBA63_07820</name>
</gene>